<feature type="binding site" evidence="3">
    <location>
        <position position="143"/>
    </location>
    <ligand>
        <name>a divalent metal cation</name>
        <dbReference type="ChEBI" id="CHEBI:60240"/>
    </ligand>
</feature>
<keyword evidence="3" id="KW-0862">Zinc</keyword>
<accession>A0A086XU87</accession>
<dbReference type="PRINTS" id="PR01790">
    <property type="entry name" value="SMP30FAMILY"/>
</dbReference>
<dbReference type="Gene3D" id="2.120.10.30">
    <property type="entry name" value="TolB, C-terminal domain"/>
    <property type="match status" value="1"/>
</dbReference>
<evidence type="ECO:0000256" key="1">
    <source>
        <dbReference type="ARBA" id="ARBA00008853"/>
    </source>
</evidence>
<dbReference type="eggNOG" id="COG3386">
    <property type="taxonomic scope" value="Bacteria"/>
</dbReference>
<feature type="domain" description="SMP-30/Gluconolactonase/LRE-like region" evidence="5">
    <location>
        <begin position="11"/>
        <end position="252"/>
    </location>
</feature>
<dbReference type="InterPro" id="IPR011042">
    <property type="entry name" value="6-blade_b-propeller_TolB-like"/>
</dbReference>
<keyword evidence="7" id="KW-1185">Reference proteome</keyword>
<comment type="similarity">
    <text evidence="1">Belongs to the SMP-30/CGR1 family.</text>
</comment>
<name>A0A086XU87_9RHOB</name>
<evidence type="ECO:0000259" key="5">
    <source>
        <dbReference type="Pfam" id="PF08450"/>
    </source>
</evidence>
<dbReference type="Pfam" id="PF08450">
    <property type="entry name" value="SGL"/>
    <property type="match status" value="1"/>
</dbReference>
<dbReference type="PANTHER" id="PTHR10907:SF47">
    <property type="entry name" value="REGUCALCIN"/>
    <property type="match status" value="1"/>
</dbReference>
<feature type="binding site" evidence="3">
    <location>
        <position position="98"/>
    </location>
    <ligand>
        <name>substrate</name>
    </ligand>
</feature>
<feature type="binding site" evidence="3">
    <location>
        <position position="96"/>
    </location>
    <ligand>
        <name>substrate</name>
    </ligand>
</feature>
<evidence type="ECO:0000313" key="6">
    <source>
        <dbReference type="EMBL" id="KFI25587.1"/>
    </source>
</evidence>
<dbReference type="AlphaFoldDB" id="A0A086XU87"/>
<dbReference type="EMBL" id="JFZB01000022">
    <property type="protein sequence ID" value="KFI25587.1"/>
    <property type="molecule type" value="Genomic_DNA"/>
</dbReference>
<feature type="compositionally biased region" description="Basic and acidic residues" evidence="4">
    <location>
        <begin position="271"/>
        <end position="282"/>
    </location>
</feature>
<protein>
    <submittedName>
        <fullName evidence="6">Gluconolactonase</fullName>
    </submittedName>
</protein>
<dbReference type="GO" id="GO:0004341">
    <property type="term" value="F:gluconolactonase activity"/>
    <property type="evidence" value="ECO:0007669"/>
    <property type="project" value="TreeGrafter"/>
</dbReference>
<comment type="caution">
    <text evidence="6">The sequence shown here is derived from an EMBL/GenBank/DDBJ whole genome shotgun (WGS) entry which is preliminary data.</text>
</comment>
<dbReference type="SUPFAM" id="SSF63829">
    <property type="entry name" value="Calcium-dependent phosphotriesterase"/>
    <property type="match status" value="1"/>
</dbReference>
<dbReference type="RefSeq" id="WP_036638283.1">
    <property type="nucleotide sequence ID" value="NZ_JFZB01000022.1"/>
</dbReference>
<sequence length="293" mass="31473">MTLLDERICALGEGALWHPDRQELFWFDITGRRLLSRRPNGGGREWALSEMCSAAARIDRDRLLIASETALSVFDIEAGRIVRRLAWLEAGETGNRSNDGRADPWGGFWIGTMGKAAEPGAGAIYRCFGGRVERLVESVTIPNAICFSPDRRHAYYADTALGQIFRVRLDAEGWPMGAGELFIDLGLLGFAPDGAVTLNDGSLMVALWGEGAVLMISADGAAGARIPLPAPHLTCPAMGGADFSTLFCTSATEGLSAEDLARAPLSGATFRRDTPFRGRPEPAFDLTPFGDPA</sequence>
<dbReference type="PANTHER" id="PTHR10907">
    <property type="entry name" value="REGUCALCIN"/>
    <property type="match status" value="1"/>
</dbReference>
<comment type="cofactor">
    <cofactor evidence="3">
        <name>Zn(2+)</name>
        <dbReference type="ChEBI" id="CHEBI:29105"/>
    </cofactor>
    <text evidence="3">Binds 1 divalent metal cation per subunit.</text>
</comment>
<dbReference type="GO" id="GO:0005509">
    <property type="term" value="F:calcium ion binding"/>
    <property type="evidence" value="ECO:0007669"/>
    <property type="project" value="TreeGrafter"/>
</dbReference>
<gene>
    <name evidence="6" type="ORF">CG50_05210</name>
</gene>
<dbReference type="InterPro" id="IPR005511">
    <property type="entry name" value="SMP-30"/>
</dbReference>
<reference evidence="6 7" key="1">
    <citation type="submission" date="2014-03" db="EMBL/GenBank/DDBJ databases">
        <title>Genome of Paenirhodobacter enshiensis DW2-9.</title>
        <authorList>
            <person name="Wang D."/>
            <person name="Wang G."/>
        </authorList>
    </citation>
    <scope>NUCLEOTIDE SEQUENCE [LARGE SCALE GENOMIC DNA]</scope>
    <source>
        <strain evidence="6 7">DW2-9</strain>
    </source>
</reference>
<feature type="binding site" evidence="3">
    <location>
        <position position="193"/>
    </location>
    <ligand>
        <name>a divalent metal cation</name>
        <dbReference type="ChEBI" id="CHEBI:60240"/>
    </ligand>
</feature>
<keyword evidence="3" id="KW-0479">Metal-binding</keyword>
<organism evidence="6 7">
    <name type="scientific">Paenirhodobacter enshiensis</name>
    <dbReference type="NCBI Taxonomy" id="1105367"/>
    <lineage>
        <taxon>Bacteria</taxon>
        <taxon>Pseudomonadati</taxon>
        <taxon>Pseudomonadota</taxon>
        <taxon>Alphaproteobacteria</taxon>
        <taxon>Rhodobacterales</taxon>
        <taxon>Rhodobacter group</taxon>
        <taxon>Paenirhodobacter</taxon>
    </lineage>
</organism>
<evidence type="ECO:0000256" key="2">
    <source>
        <dbReference type="PIRSR" id="PIRSR605511-1"/>
    </source>
</evidence>
<proteinExistence type="inferred from homology"/>
<feature type="active site" description="Proton donor/acceptor" evidence="2">
    <location>
        <position position="193"/>
    </location>
</feature>
<evidence type="ECO:0000256" key="3">
    <source>
        <dbReference type="PIRSR" id="PIRSR605511-2"/>
    </source>
</evidence>
<dbReference type="Proteomes" id="UP000028824">
    <property type="component" value="Unassembled WGS sequence"/>
</dbReference>
<feature type="region of interest" description="Disordered" evidence="4">
    <location>
        <begin position="271"/>
        <end position="293"/>
    </location>
</feature>
<dbReference type="OrthoDB" id="2633250at2"/>
<evidence type="ECO:0000313" key="7">
    <source>
        <dbReference type="Proteomes" id="UP000028824"/>
    </source>
</evidence>
<dbReference type="STRING" id="1105367.CG50_05210"/>
<feature type="binding site" evidence="3">
    <location>
        <position position="13"/>
    </location>
    <ligand>
        <name>a divalent metal cation</name>
        <dbReference type="ChEBI" id="CHEBI:60240"/>
    </ligand>
</feature>
<evidence type="ECO:0000256" key="4">
    <source>
        <dbReference type="SAM" id="MobiDB-lite"/>
    </source>
</evidence>
<dbReference type="GO" id="GO:0019853">
    <property type="term" value="P:L-ascorbic acid biosynthetic process"/>
    <property type="evidence" value="ECO:0007669"/>
    <property type="project" value="TreeGrafter"/>
</dbReference>
<dbReference type="InterPro" id="IPR013658">
    <property type="entry name" value="SGL"/>
</dbReference>